<dbReference type="Proteomes" id="UP001187192">
    <property type="component" value="Unassembled WGS sequence"/>
</dbReference>
<reference evidence="1" key="1">
    <citation type="submission" date="2023-07" db="EMBL/GenBank/DDBJ databases">
        <title>draft genome sequence of fig (Ficus carica).</title>
        <authorList>
            <person name="Takahashi T."/>
            <person name="Nishimura K."/>
        </authorList>
    </citation>
    <scope>NUCLEOTIDE SEQUENCE</scope>
</reference>
<comment type="caution">
    <text evidence="1">The sequence shown here is derived from an EMBL/GenBank/DDBJ whole genome shotgun (WGS) entry which is preliminary data.</text>
</comment>
<evidence type="ECO:0000313" key="1">
    <source>
        <dbReference type="EMBL" id="GMN63858.1"/>
    </source>
</evidence>
<protein>
    <submittedName>
        <fullName evidence="1">Uncharacterized protein</fullName>
    </submittedName>
</protein>
<sequence length="50" mass="5519">MSSWRRDKDVAVTTSSQPRQYLDKIATLTGTSDVIAIVAKSLDEPSFYVA</sequence>
<accession>A0AA88J317</accession>
<gene>
    <name evidence="1" type="ORF">TIFTF001_032933</name>
</gene>
<organism evidence="1 2">
    <name type="scientific">Ficus carica</name>
    <name type="common">Common fig</name>
    <dbReference type="NCBI Taxonomy" id="3494"/>
    <lineage>
        <taxon>Eukaryota</taxon>
        <taxon>Viridiplantae</taxon>
        <taxon>Streptophyta</taxon>
        <taxon>Embryophyta</taxon>
        <taxon>Tracheophyta</taxon>
        <taxon>Spermatophyta</taxon>
        <taxon>Magnoliopsida</taxon>
        <taxon>eudicotyledons</taxon>
        <taxon>Gunneridae</taxon>
        <taxon>Pentapetalae</taxon>
        <taxon>rosids</taxon>
        <taxon>fabids</taxon>
        <taxon>Rosales</taxon>
        <taxon>Moraceae</taxon>
        <taxon>Ficeae</taxon>
        <taxon>Ficus</taxon>
    </lineage>
</organism>
<dbReference type="EMBL" id="BTGU01000161">
    <property type="protein sequence ID" value="GMN63858.1"/>
    <property type="molecule type" value="Genomic_DNA"/>
</dbReference>
<keyword evidence="2" id="KW-1185">Reference proteome</keyword>
<dbReference type="AlphaFoldDB" id="A0AA88J317"/>
<proteinExistence type="predicted"/>
<name>A0AA88J317_FICCA</name>
<evidence type="ECO:0000313" key="2">
    <source>
        <dbReference type="Proteomes" id="UP001187192"/>
    </source>
</evidence>